<accession>A0AAN6J9Q3</accession>
<sequence>MVSARGGILRAVQSALYALIFCCAAIILGIYSYFLSVLTKHHLYVSQYSRAVEGISAAAVIYLAFAVLLTCCLGGITGVAILAIILDLCFCGAMIAVAVLARNGASSCKGYVRTPVGSGQTYAVAGNGHAALNLSSACRLNTAVFALAIIAAILFLCTAVMQILLFLNHKKEKSYGPSPSNNYTSGSGTNREMYAREDTTAGEMYARENPPAGEMYARKDTTAHPNTIADSELGVVTAGTDAGALAAHHHDMLRPSHDTAYTGSTVTGPANAAAFAKIDPQHHGGEAPNSTHGNLYTQPQDTGANPYGYETVPVEPTFHTGTATSQPAYQTRRNLNY</sequence>
<feature type="compositionally biased region" description="Polar residues" evidence="1">
    <location>
        <begin position="177"/>
        <end position="190"/>
    </location>
</feature>
<feature type="transmembrane region" description="Helical" evidence="2">
    <location>
        <begin position="80"/>
        <end position="101"/>
    </location>
</feature>
<keyword evidence="2" id="KW-0812">Transmembrane</keyword>
<keyword evidence="2" id="KW-0472">Membrane</keyword>
<feature type="compositionally biased region" description="Polar residues" evidence="1">
    <location>
        <begin position="319"/>
        <end position="337"/>
    </location>
</feature>
<feature type="region of interest" description="Disordered" evidence="1">
    <location>
        <begin position="280"/>
        <end position="337"/>
    </location>
</feature>
<dbReference type="AlphaFoldDB" id="A0AAN6J9Q3"/>
<reference evidence="3" key="1">
    <citation type="submission" date="2021-12" db="EMBL/GenBank/DDBJ databases">
        <title>Black yeast isolated from Biological Soil Crust.</title>
        <authorList>
            <person name="Kurbessoian T."/>
        </authorList>
    </citation>
    <scope>NUCLEOTIDE SEQUENCE</scope>
    <source>
        <strain evidence="3">CCFEE 5208</strain>
    </source>
</reference>
<feature type="transmembrane region" description="Helical" evidence="2">
    <location>
        <begin position="143"/>
        <end position="167"/>
    </location>
</feature>
<feature type="region of interest" description="Disordered" evidence="1">
    <location>
        <begin position="172"/>
        <end position="191"/>
    </location>
</feature>
<dbReference type="Proteomes" id="UP001168146">
    <property type="component" value="Unassembled WGS sequence"/>
</dbReference>
<feature type="compositionally biased region" description="Polar residues" evidence="1">
    <location>
        <begin position="288"/>
        <end position="303"/>
    </location>
</feature>
<name>A0AAN6J9Q3_9PEZI</name>
<organism evidence="3 4">
    <name type="scientific">Friedmanniomyces endolithicus</name>
    <dbReference type="NCBI Taxonomy" id="329885"/>
    <lineage>
        <taxon>Eukaryota</taxon>
        <taxon>Fungi</taxon>
        <taxon>Dikarya</taxon>
        <taxon>Ascomycota</taxon>
        <taxon>Pezizomycotina</taxon>
        <taxon>Dothideomycetes</taxon>
        <taxon>Dothideomycetidae</taxon>
        <taxon>Mycosphaerellales</taxon>
        <taxon>Teratosphaeriaceae</taxon>
        <taxon>Friedmanniomyces</taxon>
    </lineage>
</organism>
<evidence type="ECO:0000313" key="4">
    <source>
        <dbReference type="Proteomes" id="UP001168146"/>
    </source>
</evidence>
<evidence type="ECO:0000256" key="2">
    <source>
        <dbReference type="SAM" id="Phobius"/>
    </source>
</evidence>
<dbReference type="EMBL" id="JASUXU010000020">
    <property type="protein sequence ID" value="KAK0321611.1"/>
    <property type="molecule type" value="Genomic_DNA"/>
</dbReference>
<feature type="transmembrane region" description="Helical" evidence="2">
    <location>
        <begin position="15"/>
        <end position="34"/>
    </location>
</feature>
<proteinExistence type="predicted"/>
<protein>
    <recommendedName>
        <fullName evidence="5">MARVEL domain-containing protein</fullName>
    </recommendedName>
</protein>
<gene>
    <name evidence="3" type="ORF">LTR82_007579</name>
</gene>
<evidence type="ECO:0000313" key="3">
    <source>
        <dbReference type="EMBL" id="KAK0321611.1"/>
    </source>
</evidence>
<evidence type="ECO:0000256" key="1">
    <source>
        <dbReference type="SAM" id="MobiDB-lite"/>
    </source>
</evidence>
<feature type="transmembrane region" description="Helical" evidence="2">
    <location>
        <begin position="54"/>
        <end position="73"/>
    </location>
</feature>
<evidence type="ECO:0008006" key="5">
    <source>
        <dbReference type="Google" id="ProtNLM"/>
    </source>
</evidence>
<comment type="caution">
    <text evidence="3">The sequence shown here is derived from an EMBL/GenBank/DDBJ whole genome shotgun (WGS) entry which is preliminary data.</text>
</comment>
<keyword evidence="2" id="KW-1133">Transmembrane helix</keyword>